<protein>
    <recommendedName>
        <fullName evidence="6">Cuticle protein</fullName>
    </recommendedName>
</protein>
<dbReference type="PANTHER" id="PTHR10380">
    <property type="entry name" value="CUTICLE PROTEIN"/>
    <property type="match status" value="1"/>
</dbReference>
<dbReference type="InterPro" id="IPR050468">
    <property type="entry name" value="Cuticle_Struct_Prot"/>
</dbReference>
<feature type="signal peptide" evidence="3">
    <location>
        <begin position="1"/>
        <end position="18"/>
    </location>
</feature>
<evidence type="ECO:0000313" key="5">
    <source>
        <dbReference type="Proteomes" id="UP001107558"/>
    </source>
</evidence>
<reference evidence="4" key="1">
    <citation type="submission" date="2021-03" db="EMBL/GenBank/DDBJ databases">
        <title>Chromosome level genome of the anhydrobiotic midge Polypedilum vanderplanki.</title>
        <authorList>
            <person name="Yoshida Y."/>
            <person name="Kikawada T."/>
            <person name="Gusev O."/>
        </authorList>
    </citation>
    <scope>NUCLEOTIDE SEQUENCE</scope>
    <source>
        <strain evidence="4">NIAS01</strain>
        <tissue evidence="4">Whole body or cell culture</tissue>
    </source>
</reference>
<sequence>MKVIVCLSVAILIASVYADVPQEDIEAQVEQADFRVNEEAGYKYTYKTTNNIKAEEEGDGQKVVEGSYSYVDPDGKTHTVTYIAGAGIGFKPLGDDIHADVVAAVERNLKNPPQKEGDI</sequence>
<dbReference type="Pfam" id="PF00379">
    <property type="entry name" value="Chitin_bind_4"/>
    <property type="match status" value="1"/>
</dbReference>
<proteinExistence type="predicted"/>
<dbReference type="OrthoDB" id="6436213at2759"/>
<keyword evidence="5" id="KW-1185">Reference proteome</keyword>
<evidence type="ECO:0008006" key="6">
    <source>
        <dbReference type="Google" id="ProtNLM"/>
    </source>
</evidence>
<dbReference type="PROSITE" id="PS00233">
    <property type="entry name" value="CHIT_BIND_RR_1"/>
    <property type="match status" value="1"/>
</dbReference>
<comment type="caution">
    <text evidence="4">The sequence shown here is derived from an EMBL/GenBank/DDBJ whole genome shotgun (WGS) entry which is preliminary data.</text>
</comment>
<gene>
    <name evidence="4" type="ORF">PVAND_011001</name>
</gene>
<feature type="chain" id="PRO_5039889176" description="Cuticle protein" evidence="3">
    <location>
        <begin position="19"/>
        <end position="119"/>
    </location>
</feature>
<dbReference type="AlphaFoldDB" id="A0A9J6CHB7"/>
<dbReference type="Proteomes" id="UP001107558">
    <property type="component" value="Chromosome 1"/>
</dbReference>
<dbReference type="PANTHER" id="PTHR10380:SF192">
    <property type="entry name" value="GEO02312P1"/>
    <property type="match status" value="1"/>
</dbReference>
<evidence type="ECO:0000256" key="2">
    <source>
        <dbReference type="PROSITE-ProRule" id="PRU00497"/>
    </source>
</evidence>
<keyword evidence="1 2" id="KW-0193">Cuticle</keyword>
<dbReference type="InterPro" id="IPR000618">
    <property type="entry name" value="Insect_cuticle"/>
</dbReference>
<dbReference type="EMBL" id="JADBJN010000001">
    <property type="protein sequence ID" value="KAG5681585.1"/>
    <property type="molecule type" value="Genomic_DNA"/>
</dbReference>
<dbReference type="GO" id="GO:0062129">
    <property type="term" value="C:chitin-based extracellular matrix"/>
    <property type="evidence" value="ECO:0007669"/>
    <property type="project" value="TreeGrafter"/>
</dbReference>
<dbReference type="PRINTS" id="PR00947">
    <property type="entry name" value="CUTICLE"/>
</dbReference>
<dbReference type="PROSITE" id="PS51155">
    <property type="entry name" value="CHIT_BIND_RR_2"/>
    <property type="match status" value="1"/>
</dbReference>
<evidence type="ECO:0000256" key="3">
    <source>
        <dbReference type="SAM" id="SignalP"/>
    </source>
</evidence>
<dbReference type="InterPro" id="IPR031311">
    <property type="entry name" value="CHIT_BIND_RR_consensus"/>
</dbReference>
<name>A0A9J6CHB7_POLVA</name>
<evidence type="ECO:0000313" key="4">
    <source>
        <dbReference type="EMBL" id="KAG5681585.1"/>
    </source>
</evidence>
<dbReference type="GO" id="GO:0008010">
    <property type="term" value="F:structural constituent of chitin-based larval cuticle"/>
    <property type="evidence" value="ECO:0007669"/>
    <property type="project" value="TreeGrafter"/>
</dbReference>
<organism evidence="4 5">
    <name type="scientific">Polypedilum vanderplanki</name>
    <name type="common">Sleeping chironomid midge</name>
    <dbReference type="NCBI Taxonomy" id="319348"/>
    <lineage>
        <taxon>Eukaryota</taxon>
        <taxon>Metazoa</taxon>
        <taxon>Ecdysozoa</taxon>
        <taxon>Arthropoda</taxon>
        <taxon>Hexapoda</taxon>
        <taxon>Insecta</taxon>
        <taxon>Pterygota</taxon>
        <taxon>Neoptera</taxon>
        <taxon>Endopterygota</taxon>
        <taxon>Diptera</taxon>
        <taxon>Nematocera</taxon>
        <taxon>Chironomoidea</taxon>
        <taxon>Chironomidae</taxon>
        <taxon>Chironominae</taxon>
        <taxon>Polypedilum</taxon>
        <taxon>Polypedilum</taxon>
    </lineage>
</organism>
<keyword evidence="3" id="KW-0732">Signal</keyword>
<evidence type="ECO:0000256" key="1">
    <source>
        <dbReference type="ARBA" id="ARBA00022460"/>
    </source>
</evidence>
<accession>A0A9J6CHB7</accession>